<gene>
    <name evidence="2" type="ORF">FGL95_23070</name>
</gene>
<sequence length="83" mass="8823">MYAFLLGVGLPLIFAFGIRFMSVETATVSANGTPGTQRNQAAYALALALFAIVAAAVVIGILFIAKDFIGHQFGWYILGAKQK</sequence>
<evidence type="ECO:0000313" key="3">
    <source>
        <dbReference type="Proteomes" id="UP000535543"/>
    </source>
</evidence>
<proteinExistence type="predicted"/>
<keyword evidence="1" id="KW-0812">Transmembrane</keyword>
<evidence type="ECO:0008006" key="4">
    <source>
        <dbReference type="Google" id="ProtNLM"/>
    </source>
</evidence>
<dbReference type="EMBL" id="VCQU01000009">
    <property type="protein sequence ID" value="NMN97922.1"/>
    <property type="molecule type" value="Genomic_DNA"/>
</dbReference>
<protein>
    <recommendedName>
        <fullName evidence="4">Transmembrane protein</fullName>
    </recommendedName>
</protein>
<reference evidence="2 3" key="2">
    <citation type="submission" date="2020-06" db="EMBL/GenBank/DDBJ databases">
        <title>Antribacter stalactiti gen. nov., sp. nov., a new member of the family Nacardiaceae isolated from a cave.</title>
        <authorList>
            <person name="Kim I.S."/>
        </authorList>
    </citation>
    <scope>NUCLEOTIDE SEQUENCE [LARGE SCALE GENOMIC DNA]</scope>
    <source>
        <strain evidence="2 3">YC2-7</strain>
    </source>
</reference>
<feature type="transmembrane region" description="Helical" evidence="1">
    <location>
        <begin position="42"/>
        <end position="65"/>
    </location>
</feature>
<keyword evidence="1" id="KW-1133">Transmembrane helix</keyword>
<name>A0A848KMP0_9NOCA</name>
<evidence type="ECO:0000256" key="1">
    <source>
        <dbReference type="SAM" id="Phobius"/>
    </source>
</evidence>
<organism evidence="2 3">
    <name type="scientific">Antrihabitans stalactiti</name>
    <dbReference type="NCBI Taxonomy" id="2584121"/>
    <lineage>
        <taxon>Bacteria</taxon>
        <taxon>Bacillati</taxon>
        <taxon>Actinomycetota</taxon>
        <taxon>Actinomycetes</taxon>
        <taxon>Mycobacteriales</taxon>
        <taxon>Nocardiaceae</taxon>
        <taxon>Antrihabitans</taxon>
    </lineage>
</organism>
<dbReference type="AlphaFoldDB" id="A0A848KMP0"/>
<reference evidence="2 3" key="1">
    <citation type="submission" date="2019-05" db="EMBL/GenBank/DDBJ databases">
        <authorList>
            <person name="Lee S.D."/>
        </authorList>
    </citation>
    <scope>NUCLEOTIDE SEQUENCE [LARGE SCALE GENOMIC DNA]</scope>
    <source>
        <strain evidence="2 3">YC2-7</strain>
    </source>
</reference>
<keyword evidence="3" id="KW-1185">Reference proteome</keyword>
<dbReference type="Proteomes" id="UP000535543">
    <property type="component" value="Unassembled WGS sequence"/>
</dbReference>
<comment type="caution">
    <text evidence="2">The sequence shown here is derived from an EMBL/GenBank/DDBJ whole genome shotgun (WGS) entry which is preliminary data.</text>
</comment>
<evidence type="ECO:0000313" key="2">
    <source>
        <dbReference type="EMBL" id="NMN97922.1"/>
    </source>
</evidence>
<keyword evidence="1" id="KW-0472">Membrane</keyword>
<accession>A0A848KMP0</accession>